<evidence type="ECO:0000313" key="1">
    <source>
        <dbReference type="EMBL" id="KAH7037302.1"/>
    </source>
</evidence>
<protein>
    <submittedName>
        <fullName evidence="1">Beta-lactamase-like protein</fullName>
    </submittedName>
</protein>
<dbReference type="InterPro" id="IPR025638">
    <property type="entry name" value="DUF4336"/>
</dbReference>
<dbReference type="AlphaFoldDB" id="A0A9P9BTS7"/>
<dbReference type="RefSeq" id="XP_046016423.1">
    <property type="nucleotide sequence ID" value="XM_046152667.1"/>
</dbReference>
<dbReference type="Pfam" id="PF14234">
    <property type="entry name" value="DUF4336"/>
    <property type="match status" value="1"/>
</dbReference>
<keyword evidence="2" id="KW-1185">Reference proteome</keyword>
<gene>
    <name evidence="1" type="ORF">B0I36DRAFT_313728</name>
</gene>
<dbReference type="SUPFAM" id="SSF56281">
    <property type="entry name" value="Metallo-hydrolase/oxidoreductase"/>
    <property type="match status" value="1"/>
</dbReference>
<dbReference type="Proteomes" id="UP000756346">
    <property type="component" value="Unassembled WGS sequence"/>
</dbReference>
<name>A0A9P9BTS7_9PEZI</name>
<reference evidence="1" key="1">
    <citation type="journal article" date="2021" name="Nat. Commun.">
        <title>Genetic determinants of endophytism in the Arabidopsis root mycobiome.</title>
        <authorList>
            <person name="Mesny F."/>
            <person name="Miyauchi S."/>
            <person name="Thiergart T."/>
            <person name="Pickel B."/>
            <person name="Atanasova L."/>
            <person name="Karlsson M."/>
            <person name="Huettel B."/>
            <person name="Barry K.W."/>
            <person name="Haridas S."/>
            <person name="Chen C."/>
            <person name="Bauer D."/>
            <person name="Andreopoulos W."/>
            <person name="Pangilinan J."/>
            <person name="LaButti K."/>
            <person name="Riley R."/>
            <person name="Lipzen A."/>
            <person name="Clum A."/>
            <person name="Drula E."/>
            <person name="Henrissat B."/>
            <person name="Kohler A."/>
            <person name="Grigoriev I.V."/>
            <person name="Martin F.M."/>
            <person name="Hacquard S."/>
        </authorList>
    </citation>
    <scope>NUCLEOTIDE SEQUENCE</scope>
    <source>
        <strain evidence="1">MPI-CAGE-CH-0230</strain>
    </source>
</reference>
<dbReference type="PANTHER" id="PTHR33835:SF1">
    <property type="entry name" value="METALLO-BETA-LACTAMASE DOMAIN-CONTAINING PROTEIN"/>
    <property type="match status" value="1"/>
</dbReference>
<dbReference type="EMBL" id="JAGTJQ010000002">
    <property type="protein sequence ID" value="KAH7037302.1"/>
    <property type="molecule type" value="Genomic_DNA"/>
</dbReference>
<dbReference type="InterPro" id="IPR036866">
    <property type="entry name" value="RibonucZ/Hydroxyglut_hydro"/>
</dbReference>
<sequence>MSSKLIPSDPDEVMVIRNITPNIVTLSVPFSRFGVVHVGGRATIIRMTTGNLAVFSPVALTHSVKAKLAELGGTVDYLVAGDIEHHIFLSEWKREFPAAKVIGPEGLPEKRAKVHNDDKITPIDFHHVLTDENHDGRGLDQDFLADFDVEYVGAHANKEVVLHHKPDRVLIQADLFFNLPAVEQYSRVPAAQRQDGGVVHGLLNRFFQSFQSTQGEAKGNKRFQWYVLSAGNRQKYNESVRRIHAWDFDTVIPCHGETMEKNGKEIFNKVFQWHIQGSK</sequence>
<evidence type="ECO:0000313" key="2">
    <source>
        <dbReference type="Proteomes" id="UP000756346"/>
    </source>
</evidence>
<accession>A0A9P9BTS7</accession>
<comment type="caution">
    <text evidence="1">The sequence shown here is derived from an EMBL/GenBank/DDBJ whole genome shotgun (WGS) entry which is preliminary data.</text>
</comment>
<proteinExistence type="predicted"/>
<dbReference type="OrthoDB" id="421671at2759"/>
<organism evidence="1 2">
    <name type="scientific">Microdochium trichocladiopsis</name>
    <dbReference type="NCBI Taxonomy" id="1682393"/>
    <lineage>
        <taxon>Eukaryota</taxon>
        <taxon>Fungi</taxon>
        <taxon>Dikarya</taxon>
        <taxon>Ascomycota</taxon>
        <taxon>Pezizomycotina</taxon>
        <taxon>Sordariomycetes</taxon>
        <taxon>Xylariomycetidae</taxon>
        <taxon>Xylariales</taxon>
        <taxon>Microdochiaceae</taxon>
        <taxon>Microdochium</taxon>
    </lineage>
</organism>
<dbReference type="PANTHER" id="PTHR33835">
    <property type="entry name" value="YALI0C07656P"/>
    <property type="match status" value="1"/>
</dbReference>
<dbReference type="GeneID" id="70182213"/>
<dbReference type="Gene3D" id="3.60.15.10">
    <property type="entry name" value="Ribonuclease Z/Hydroxyacylglutathione hydrolase-like"/>
    <property type="match status" value="1"/>
</dbReference>